<comment type="caution">
    <text evidence="3">The sequence shown here is derived from an EMBL/GenBank/DDBJ whole genome shotgun (WGS) entry which is preliminary data.</text>
</comment>
<dbReference type="Pfam" id="PF01823">
    <property type="entry name" value="MACPF"/>
    <property type="match status" value="1"/>
</dbReference>
<accession>A0AAN8PBQ7</accession>
<evidence type="ECO:0000256" key="1">
    <source>
        <dbReference type="SAM" id="Phobius"/>
    </source>
</evidence>
<keyword evidence="1" id="KW-0472">Membrane</keyword>
<protein>
    <recommendedName>
        <fullName evidence="2">MACPF domain-containing protein</fullName>
    </recommendedName>
</protein>
<dbReference type="PANTHER" id="PTHR31463">
    <property type="entry name" value="MACROPHAGE-EXPRESSED GENE 1 PROTEIN"/>
    <property type="match status" value="1"/>
</dbReference>
<reference evidence="3 4" key="1">
    <citation type="submission" date="2024-01" db="EMBL/GenBank/DDBJ databases">
        <title>The genome of the rayed Mediterranean limpet Patella caerulea (Linnaeus, 1758).</title>
        <authorList>
            <person name="Anh-Thu Weber A."/>
            <person name="Halstead-Nussloch G."/>
        </authorList>
    </citation>
    <scope>NUCLEOTIDE SEQUENCE [LARGE SCALE GENOMIC DNA]</scope>
    <source>
        <strain evidence="3">AATW-2023a</strain>
        <tissue evidence="3">Whole specimen</tissue>
    </source>
</reference>
<dbReference type="GO" id="GO:0045087">
    <property type="term" value="P:innate immune response"/>
    <property type="evidence" value="ECO:0007669"/>
    <property type="project" value="UniProtKB-KW"/>
</dbReference>
<proteinExistence type="predicted"/>
<keyword evidence="1" id="KW-1133">Transmembrane helix</keyword>
<dbReference type="SMART" id="SM00457">
    <property type="entry name" value="MACPF"/>
    <property type="match status" value="1"/>
</dbReference>
<evidence type="ECO:0000313" key="4">
    <source>
        <dbReference type="Proteomes" id="UP001347796"/>
    </source>
</evidence>
<dbReference type="AlphaFoldDB" id="A0AAN8PBQ7"/>
<evidence type="ECO:0000313" key="3">
    <source>
        <dbReference type="EMBL" id="KAK6175407.1"/>
    </source>
</evidence>
<organism evidence="3 4">
    <name type="scientific">Patella caerulea</name>
    <name type="common">Rayed Mediterranean limpet</name>
    <dbReference type="NCBI Taxonomy" id="87958"/>
    <lineage>
        <taxon>Eukaryota</taxon>
        <taxon>Metazoa</taxon>
        <taxon>Spiralia</taxon>
        <taxon>Lophotrochozoa</taxon>
        <taxon>Mollusca</taxon>
        <taxon>Gastropoda</taxon>
        <taxon>Patellogastropoda</taxon>
        <taxon>Patelloidea</taxon>
        <taxon>Patellidae</taxon>
        <taxon>Patella</taxon>
    </lineage>
</organism>
<dbReference type="GO" id="GO:0030670">
    <property type="term" value="C:phagocytic vesicle membrane"/>
    <property type="evidence" value="ECO:0007669"/>
    <property type="project" value="UniProtKB-SubCell"/>
</dbReference>
<dbReference type="GO" id="GO:0002250">
    <property type="term" value="P:adaptive immune response"/>
    <property type="evidence" value="ECO:0007669"/>
    <property type="project" value="UniProtKB-KW"/>
</dbReference>
<dbReference type="PROSITE" id="PS51412">
    <property type="entry name" value="MACPF_2"/>
    <property type="match status" value="1"/>
</dbReference>
<dbReference type="PANTHER" id="PTHR31463:SF1">
    <property type="entry name" value="MACROPHAGE-EXPRESSED GENE 1 PROTEIN"/>
    <property type="match status" value="1"/>
</dbReference>
<sequence length="704" mass="78810">MEIDSKNSFTVGDYRYCSSMYEKEVHTFEVLPIFGWDNLRNVEAGVVLDTTYTQCKLTEDGKYLVPDNVHLSPVKTSKVHAFAELIMNLQDYSSVTAKTINVEAGFSYRGVSISGSFSHGYRKAKVKQQKDKTYITRVELRYIRYIASRQPNALLHPSFKSVVLQIAHNLQLNQTNEARYRSELLVRDFGTHVLTKVHAGAALVKEDFISQNYVKNSLAHMNDIKISARADFFGIVNVGSSYSARSGFTHSKAYENSKVSSDVETYGGSIYGTNYTANVWANSLDNNLVAMDRSGDPIYHLINSNTIPELPAYIIKQLHSHIKAAVEEYYEYNTYRGCLEPESPNFAFQANLDDGGCKSPLTNLSFGGVFQVCHSDKILCLSKYRKNPKTRDFTCPSNYKAVLLHKKTLKRHYYNRACRSCGFWGLGRCCRVYKRTIYATIYSFWCFADVSVPQNSGYLFGGFYTSEVANPLTKDKTCPEYYYPEMVGQDLKICLSDDYVSGAKAALPFGGFFSCNEGNPLAIKKTKPGTSTENNTNTLSQFHVDQGEASWPKSCPEGFSAQIVLFEKDCLIHVCIVTRALSAIGLQPIRRPPFSVLSELEDGVNSDFSYNENTRKWVKRGEALTSTESDGEDGEESDVSLIVVSVLLACASIVLTVIAIVHCARRRSKQTPSLNYPANSRQNLLQKTFDSSTTLDTDLSHSVC</sequence>
<dbReference type="CDD" id="cd22579">
    <property type="entry name" value="MPEG1_P2"/>
    <property type="match status" value="1"/>
</dbReference>
<evidence type="ECO:0000259" key="2">
    <source>
        <dbReference type="PROSITE" id="PS51412"/>
    </source>
</evidence>
<dbReference type="Proteomes" id="UP001347796">
    <property type="component" value="Unassembled WGS sequence"/>
</dbReference>
<feature type="transmembrane region" description="Helical" evidence="1">
    <location>
        <begin position="639"/>
        <end position="661"/>
    </location>
</feature>
<dbReference type="InterPro" id="IPR039707">
    <property type="entry name" value="MPEG1"/>
</dbReference>
<gene>
    <name evidence="3" type="ORF">SNE40_013876</name>
</gene>
<dbReference type="InterPro" id="IPR020864">
    <property type="entry name" value="MACPF"/>
</dbReference>
<keyword evidence="4" id="KW-1185">Reference proteome</keyword>
<keyword evidence="1" id="KW-0812">Transmembrane</keyword>
<name>A0AAN8PBQ7_PATCE</name>
<dbReference type="EMBL" id="JAZGQO010000010">
    <property type="protein sequence ID" value="KAK6175407.1"/>
    <property type="molecule type" value="Genomic_DNA"/>
</dbReference>
<feature type="domain" description="MACPF" evidence="2">
    <location>
        <begin position="1"/>
        <end position="333"/>
    </location>
</feature>